<dbReference type="RefSeq" id="WP_065013882.1">
    <property type="nucleotide sequence ID" value="NZ_LZKJ01000074.1"/>
</dbReference>
<reference evidence="5" key="1">
    <citation type="submission" date="2016-06" db="EMBL/GenBank/DDBJ databases">
        <authorList>
            <person name="Sutton G."/>
            <person name="Brinkac L."/>
            <person name="Sanka R."/>
            <person name="Adams M."/>
            <person name="Lau E."/>
            <person name="Sam S."/>
            <person name="Sreng N."/>
            <person name="Him V."/>
            <person name="Kerleguer A."/>
            <person name="Cheng S."/>
        </authorList>
    </citation>
    <scope>NUCLEOTIDE SEQUENCE [LARGE SCALE GENOMIC DNA]</scope>
    <source>
        <strain evidence="5">E861</strain>
    </source>
</reference>
<dbReference type="GO" id="GO:0052572">
    <property type="term" value="P:response to host immune response"/>
    <property type="evidence" value="ECO:0007669"/>
    <property type="project" value="TreeGrafter"/>
</dbReference>
<dbReference type="InterPro" id="IPR038332">
    <property type="entry name" value="PPE_sf"/>
</dbReference>
<evidence type="ECO:0000313" key="4">
    <source>
        <dbReference type="EMBL" id="OBI48643.1"/>
    </source>
</evidence>
<dbReference type="InterPro" id="IPR022171">
    <property type="entry name" value="PPE_C"/>
</dbReference>
<feature type="domain" description="PPE family C-terminal" evidence="3">
    <location>
        <begin position="293"/>
        <end position="371"/>
    </location>
</feature>
<feature type="domain" description="PPE" evidence="2">
    <location>
        <begin position="2"/>
        <end position="163"/>
    </location>
</feature>
<name>A0A1A2ZG55_9MYCO</name>
<comment type="similarity">
    <text evidence="1">Belongs to the mycobacterial PPE family.</text>
</comment>
<dbReference type="Pfam" id="PF12484">
    <property type="entry name" value="PPE-SVP"/>
    <property type="match status" value="1"/>
</dbReference>
<accession>A0A1A2ZG55</accession>
<comment type="caution">
    <text evidence="4">The sequence shown here is derived from an EMBL/GenBank/DDBJ whole genome shotgun (WGS) entry which is preliminary data.</text>
</comment>
<dbReference type="SUPFAM" id="SSF140459">
    <property type="entry name" value="PE/PPE dimer-like"/>
    <property type="match status" value="1"/>
</dbReference>
<organism evidence="4 5">
    <name type="scientific">Mycobacterium kyorinense</name>
    <dbReference type="NCBI Taxonomy" id="487514"/>
    <lineage>
        <taxon>Bacteria</taxon>
        <taxon>Bacillati</taxon>
        <taxon>Actinomycetota</taxon>
        <taxon>Actinomycetes</taxon>
        <taxon>Mycobacteriales</taxon>
        <taxon>Mycobacteriaceae</taxon>
        <taxon>Mycobacterium</taxon>
    </lineage>
</organism>
<dbReference type="FunFam" id="1.20.1260.20:FF:000001">
    <property type="entry name" value="PPE family protein PPE41"/>
    <property type="match status" value="1"/>
</dbReference>
<evidence type="ECO:0000313" key="5">
    <source>
        <dbReference type="Proteomes" id="UP000093592"/>
    </source>
</evidence>
<dbReference type="PANTHER" id="PTHR46766:SF1">
    <property type="entry name" value="GLUTAMINE-RICH PROTEIN 2"/>
    <property type="match status" value="1"/>
</dbReference>
<dbReference type="Pfam" id="PF00823">
    <property type="entry name" value="PPE"/>
    <property type="match status" value="1"/>
</dbReference>
<dbReference type="EMBL" id="LZKJ01000074">
    <property type="protein sequence ID" value="OBI48643.1"/>
    <property type="molecule type" value="Genomic_DNA"/>
</dbReference>
<gene>
    <name evidence="4" type="ORF">A5707_17655</name>
</gene>
<dbReference type="Gene3D" id="1.20.1260.20">
    <property type="entry name" value="PPE superfamily"/>
    <property type="match status" value="1"/>
</dbReference>
<evidence type="ECO:0000259" key="3">
    <source>
        <dbReference type="Pfam" id="PF12484"/>
    </source>
</evidence>
<evidence type="ECO:0008006" key="6">
    <source>
        <dbReference type="Google" id="ProtNLM"/>
    </source>
</evidence>
<sequence length="377" mass="37147">MDFGLLPPEVNSARMYAGPGSGPMLTAAMGWDSLAAELHTTAMSYQSVISQLTSGPWLGPASTSMAAAVAPFIAWLHTTAGHAEQSASQARAAAGAYESARAMTVPPPVIAANRALLMSLVSTNVLGQNTPAIAATEFHYGQMWAQDAAAMYGYAASSAMASMVTPFTPAPPTTNPTGAARQGAAVAKAAGDSAGTQMHTILSTSAIPRALQALASPSSPLEPAQSILDSLSGHTRTVASSLSFLVGAAGLARSANIAGATGGASVQTLSSAAGVSGSAGLSGLRAGAGGAMSAALGRGTSVGALSVPQSWVAASPVISPVAVTTASIGSSASPVVAPTGVPLMPMAPMTGRGAARVADAARFLLRPNMVPQWPVGG</sequence>
<protein>
    <recommendedName>
        <fullName evidence="6">PPE family protein</fullName>
    </recommendedName>
</protein>
<evidence type="ECO:0000259" key="2">
    <source>
        <dbReference type="Pfam" id="PF00823"/>
    </source>
</evidence>
<dbReference type="Proteomes" id="UP000093592">
    <property type="component" value="Unassembled WGS sequence"/>
</dbReference>
<proteinExistence type="inferred from homology"/>
<dbReference type="InterPro" id="IPR000030">
    <property type="entry name" value="PPE_dom"/>
</dbReference>
<evidence type="ECO:0000256" key="1">
    <source>
        <dbReference type="ARBA" id="ARBA00010652"/>
    </source>
</evidence>
<dbReference type="OrthoDB" id="4713837at2"/>
<dbReference type="AlphaFoldDB" id="A0A1A2ZG55"/>
<dbReference type="PANTHER" id="PTHR46766">
    <property type="entry name" value="GLUTAMINE-RICH PROTEIN 2"/>
    <property type="match status" value="1"/>
</dbReference>